<dbReference type="Proteomes" id="UP001152531">
    <property type="component" value="Unassembled WGS sequence"/>
</dbReference>
<keyword evidence="2" id="KW-1185">Reference proteome</keyword>
<evidence type="ECO:0000313" key="1">
    <source>
        <dbReference type="EMBL" id="CAH6720380.1"/>
    </source>
</evidence>
<reference evidence="1" key="1">
    <citation type="submission" date="2022-06" db="EMBL/GenBank/DDBJ databases">
        <authorList>
            <person name="Legras J.-L."/>
            <person name="Devillers H."/>
            <person name="Grondin C."/>
        </authorList>
    </citation>
    <scope>NUCLEOTIDE SEQUENCE</scope>
    <source>
        <strain evidence="1">CLIB 1444</strain>
    </source>
</reference>
<accession>A0ACA9Y6K7</accession>
<organism evidence="1 2">
    <name type="scientific">[Candida] jaroonii</name>
    <dbReference type="NCBI Taxonomy" id="467808"/>
    <lineage>
        <taxon>Eukaryota</taxon>
        <taxon>Fungi</taxon>
        <taxon>Dikarya</taxon>
        <taxon>Ascomycota</taxon>
        <taxon>Saccharomycotina</taxon>
        <taxon>Pichiomycetes</taxon>
        <taxon>Debaryomycetaceae</taxon>
        <taxon>Yamadazyma</taxon>
    </lineage>
</organism>
<gene>
    <name evidence="1" type="ORF">CLIB1444_03S10616</name>
</gene>
<protein>
    <submittedName>
        <fullName evidence="1">1,3-beta-glucanosyltransferase Gas4p</fullName>
    </submittedName>
</protein>
<name>A0ACA9Y6K7_9ASCO</name>
<proteinExistence type="predicted"/>
<dbReference type="EMBL" id="CALSDN010000003">
    <property type="protein sequence ID" value="CAH6720380.1"/>
    <property type="molecule type" value="Genomic_DNA"/>
</dbReference>
<comment type="caution">
    <text evidence="1">The sequence shown here is derived from an EMBL/GenBank/DDBJ whole genome shotgun (WGS) entry which is preliminary data.</text>
</comment>
<evidence type="ECO:0000313" key="2">
    <source>
        <dbReference type="Proteomes" id="UP001152531"/>
    </source>
</evidence>
<sequence>MFTLVLILFISLVKGYVHPITVHGRYFVDTVTNEPFYIKGVDYQPGGESGVISTEDPLSDEKSCSRDIVLFQQLGINTIRIYSINTDLNHDKCMSMLAAAGIYVVLDVNSPLPNHHLNRYEPWNTYNVDYLENVFKVVEQFSYYNNTLGFFAGNEVINDITSAKNSPVYVKAVVRDTKNYIDKNSPRPIPVGYSAADDLRYRISFSQYLECVDESPAESVDFYGVNSYQWCGEQTFYTSGYNSLVSDYESYTRPLFFSEYGCNEVLPRQFGEIGTMYSNAMVDVFSGGLVYQFTQEPNNYGLVEILDNGDAKVLTDFITLKTKFDDLPQMDLQHVAYSMKENAKEIQNRKKVQRFSLPPCDTSYENIDVSRGLPPTVADELITYGVKVTQGRFVPLTTEELTCPYQILDSDNNQLSISKKIYPVVDYMSGTPLNKFNKIKYHSGMYNNEGEVDSEDDYDFSSDEEENLIAKASIYLKRIVDKVSRLFSS</sequence>